<evidence type="ECO:0000313" key="6">
    <source>
        <dbReference type="Proteomes" id="UP000050544"/>
    </source>
</evidence>
<feature type="transmembrane region" description="Helical" evidence="3">
    <location>
        <begin position="104"/>
        <end position="122"/>
    </location>
</feature>
<feature type="transmembrane region" description="Helical" evidence="3">
    <location>
        <begin position="221"/>
        <end position="240"/>
    </location>
</feature>
<feature type="transmembrane region" description="Helical" evidence="3">
    <location>
        <begin position="252"/>
        <end position="276"/>
    </location>
</feature>
<feature type="transmembrane region" description="Helical" evidence="3">
    <location>
        <begin position="282"/>
        <end position="302"/>
    </location>
</feature>
<evidence type="ECO:0000313" key="5">
    <source>
        <dbReference type="EMBL" id="KPL84408.1"/>
    </source>
</evidence>
<comment type="caution">
    <text evidence="5">The sequence shown here is derived from an EMBL/GenBank/DDBJ whole genome shotgun (WGS) entry which is preliminary data.</text>
</comment>
<feature type="transmembrane region" description="Helical" evidence="3">
    <location>
        <begin position="432"/>
        <end position="452"/>
    </location>
</feature>
<keyword evidence="6" id="KW-1185">Reference proteome</keyword>
<feature type="transmembrane region" description="Helical" evidence="3">
    <location>
        <begin position="153"/>
        <end position="176"/>
    </location>
</feature>
<dbReference type="GO" id="GO:0012505">
    <property type="term" value="C:endomembrane system"/>
    <property type="evidence" value="ECO:0007669"/>
    <property type="project" value="UniProtKB-SubCell"/>
</dbReference>
<feature type="transmembrane region" description="Helical" evidence="3">
    <location>
        <begin position="314"/>
        <end position="331"/>
    </location>
</feature>
<dbReference type="OrthoDB" id="159162at2"/>
<dbReference type="Proteomes" id="UP000050544">
    <property type="component" value="Unassembled WGS sequence"/>
</dbReference>
<keyword evidence="3" id="KW-1133">Transmembrane helix</keyword>
<keyword evidence="3" id="KW-0472">Membrane</keyword>
<name>A0A0P6YHF9_9CHLR</name>
<gene>
    <name evidence="5" type="ORF">SE15_04660</name>
</gene>
<accession>A0A0P6YHF9</accession>
<organism evidence="5 6">
    <name type="scientific">Thermanaerothrix daxensis</name>
    <dbReference type="NCBI Taxonomy" id="869279"/>
    <lineage>
        <taxon>Bacteria</taxon>
        <taxon>Bacillati</taxon>
        <taxon>Chloroflexota</taxon>
        <taxon>Anaerolineae</taxon>
        <taxon>Anaerolineales</taxon>
        <taxon>Anaerolineaceae</taxon>
        <taxon>Thermanaerothrix</taxon>
    </lineage>
</organism>
<sequence>MSTAWLWIILPLVSAFGLWFLRHHQRLSLGISSGLCIFLTLAAAILPLGNTLRLGGWTFELAPALTVLGRQLRLTDADRPLLVLFYGLGTLWFLGSARRHLSPFFVPHGLAALALMIAAFAVEPFIYSAPLIELAVLISIPALIPPGQTSFRAILRFITLQTLALPLLLTGGWMLGQIEGVPQQTETVLPAVLMVGVGFALWLAIFPFHTWVIMLPQDTPIFPSGFFLSLISTASFLVMLDFFNSFPWIRSILPIGAGLQLVGWLMLLLAGLWSLFMTDLRRVLGLSLIFDTGFGLIALSLGTPQGVTLFLETLPARILGLFLITHCLSYLQHTPNEALPISLHRLAPPTWASIGVLTSYFSLGGLPLLASFPARQGILFALAQQSLPALISALVGNLLFLLNGIRLFNYLMQPRDGTMAPPDESLKTLDGWLIPLAIIGLIGLGLLPGVFLQPALYAAQGFLNLAR</sequence>
<evidence type="ECO:0000259" key="4">
    <source>
        <dbReference type="Pfam" id="PF00361"/>
    </source>
</evidence>
<dbReference type="EMBL" id="LGKO01000002">
    <property type="protein sequence ID" value="KPL84408.1"/>
    <property type="molecule type" value="Genomic_DNA"/>
</dbReference>
<feature type="transmembrane region" description="Helical" evidence="3">
    <location>
        <begin position="28"/>
        <end position="46"/>
    </location>
</feature>
<evidence type="ECO:0000256" key="1">
    <source>
        <dbReference type="ARBA" id="ARBA00004127"/>
    </source>
</evidence>
<dbReference type="STRING" id="869279.SE15_04660"/>
<evidence type="ECO:0000256" key="3">
    <source>
        <dbReference type="SAM" id="Phobius"/>
    </source>
</evidence>
<dbReference type="Pfam" id="PF00361">
    <property type="entry name" value="Proton_antipo_M"/>
    <property type="match status" value="1"/>
</dbReference>
<feature type="transmembrane region" description="Helical" evidence="3">
    <location>
        <begin position="81"/>
        <end position="98"/>
    </location>
</feature>
<dbReference type="GO" id="GO:0016020">
    <property type="term" value="C:membrane"/>
    <property type="evidence" value="ECO:0007669"/>
    <property type="project" value="UniProtKB-SubCell"/>
</dbReference>
<dbReference type="AlphaFoldDB" id="A0A0P6YHF9"/>
<dbReference type="RefSeq" id="WP_054520919.1">
    <property type="nucleotide sequence ID" value="NZ_LGKO01000002.1"/>
</dbReference>
<feature type="transmembrane region" description="Helical" evidence="3">
    <location>
        <begin position="129"/>
        <end position="147"/>
    </location>
</feature>
<feature type="transmembrane region" description="Helical" evidence="3">
    <location>
        <begin position="351"/>
        <end position="370"/>
    </location>
</feature>
<proteinExistence type="predicted"/>
<feature type="domain" description="NADH:quinone oxidoreductase/Mrp antiporter transmembrane" evidence="4">
    <location>
        <begin position="184"/>
        <end position="396"/>
    </location>
</feature>
<dbReference type="InterPro" id="IPR001750">
    <property type="entry name" value="ND/Mrp_TM"/>
</dbReference>
<feature type="transmembrane region" description="Helical" evidence="3">
    <location>
        <begin position="6"/>
        <end position="21"/>
    </location>
</feature>
<reference evidence="5 6" key="1">
    <citation type="submission" date="2015-07" db="EMBL/GenBank/DDBJ databases">
        <title>Whole genome sequence of Thermanaerothrix daxensis DSM 23592.</title>
        <authorList>
            <person name="Hemp J."/>
            <person name="Ward L.M."/>
            <person name="Pace L.A."/>
            <person name="Fischer W.W."/>
        </authorList>
    </citation>
    <scope>NUCLEOTIDE SEQUENCE [LARGE SCALE GENOMIC DNA]</scope>
    <source>
        <strain evidence="5 6">GNS-1</strain>
    </source>
</reference>
<evidence type="ECO:0000256" key="2">
    <source>
        <dbReference type="RuleBase" id="RU000320"/>
    </source>
</evidence>
<comment type="subcellular location">
    <subcellularLocation>
        <location evidence="1">Endomembrane system</location>
        <topology evidence="1">Multi-pass membrane protein</topology>
    </subcellularLocation>
    <subcellularLocation>
        <location evidence="2">Membrane</location>
        <topology evidence="2">Multi-pass membrane protein</topology>
    </subcellularLocation>
</comment>
<keyword evidence="2 3" id="KW-0812">Transmembrane</keyword>
<feature type="transmembrane region" description="Helical" evidence="3">
    <location>
        <begin position="188"/>
        <end position="209"/>
    </location>
</feature>
<feature type="transmembrane region" description="Helical" evidence="3">
    <location>
        <begin position="390"/>
        <end position="412"/>
    </location>
</feature>
<protein>
    <recommendedName>
        <fullName evidence="4">NADH:quinone oxidoreductase/Mrp antiporter transmembrane domain-containing protein</fullName>
    </recommendedName>
</protein>